<organism evidence="2">
    <name type="scientific">Compsopogon caeruleus</name>
    <dbReference type="NCBI Taxonomy" id="31354"/>
    <lineage>
        <taxon>Eukaryota</taxon>
        <taxon>Rhodophyta</taxon>
        <taxon>Compsopogonophyceae</taxon>
        <taxon>Compsopogonales</taxon>
        <taxon>Compsopogonaceae</taxon>
        <taxon>Compsopogon</taxon>
    </lineage>
</organism>
<evidence type="ECO:0000256" key="1">
    <source>
        <dbReference type="SAM" id="Phobius"/>
    </source>
</evidence>
<proteinExistence type="predicted"/>
<keyword evidence="1" id="KW-0472">Membrane</keyword>
<dbReference type="InterPro" id="IPR009091">
    <property type="entry name" value="RCC1/BLIP-II"/>
</dbReference>
<dbReference type="Gene3D" id="2.130.10.30">
    <property type="entry name" value="Regulator of chromosome condensation 1/beta-lactamase-inhibitor protein II"/>
    <property type="match status" value="1"/>
</dbReference>
<reference evidence="2" key="1">
    <citation type="submission" date="2021-01" db="EMBL/GenBank/DDBJ databases">
        <authorList>
            <person name="Corre E."/>
            <person name="Pelletier E."/>
            <person name="Niang G."/>
            <person name="Scheremetjew M."/>
            <person name="Finn R."/>
            <person name="Kale V."/>
            <person name="Holt S."/>
            <person name="Cochrane G."/>
            <person name="Meng A."/>
            <person name="Brown T."/>
            <person name="Cohen L."/>
        </authorList>
    </citation>
    <scope>NUCLEOTIDE SEQUENCE</scope>
    <source>
        <strain evidence="2">SAG 36.94</strain>
    </source>
</reference>
<evidence type="ECO:0000313" key="2">
    <source>
        <dbReference type="EMBL" id="CAD9230554.1"/>
    </source>
</evidence>
<feature type="transmembrane region" description="Helical" evidence="1">
    <location>
        <begin position="72"/>
        <end position="91"/>
    </location>
</feature>
<keyword evidence="1" id="KW-0812">Transmembrane</keyword>
<dbReference type="SUPFAM" id="SSF50985">
    <property type="entry name" value="RCC1/BLIP-II"/>
    <property type="match status" value="1"/>
</dbReference>
<dbReference type="EMBL" id="HBGH01004754">
    <property type="protein sequence ID" value="CAD9230554.1"/>
    <property type="molecule type" value="Transcribed_RNA"/>
</dbReference>
<protein>
    <submittedName>
        <fullName evidence="2">Uncharacterized protein</fullName>
    </submittedName>
</protein>
<gene>
    <name evidence="2" type="ORF">CCAE0312_LOCUS2606</name>
</gene>
<name>A0A7S1TAY5_9RHOD</name>
<sequence>MCVAGWGRERCVMHIHGLELESWSKECMERTFVVLRMHTGECYTCGGRTSSTFGQQGRPDKKRSRGLDPRKVLALDGLNTLVLVAGSFHWLALIDVGLVQVCGLGKGS</sequence>
<dbReference type="AlphaFoldDB" id="A0A7S1TAY5"/>
<accession>A0A7S1TAY5</accession>
<keyword evidence="1" id="KW-1133">Transmembrane helix</keyword>